<evidence type="ECO:0000256" key="1">
    <source>
        <dbReference type="SAM" id="Phobius"/>
    </source>
</evidence>
<keyword evidence="1" id="KW-0812">Transmembrane</keyword>
<keyword evidence="1" id="KW-1133">Transmembrane helix</keyword>
<gene>
    <name evidence="2" type="ORF">SNE40_000446</name>
</gene>
<name>A0AAN8KC87_PATCE</name>
<accession>A0AAN8KC87</accession>
<feature type="transmembrane region" description="Helical" evidence="1">
    <location>
        <begin position="7"/>
        <end position="29"/>
    </location>
</feature>
<dbReference type="Proteomes" id="UP001347796">
    <property type="component" value="Unassembled WGS sequence"/>
</dbReference>
<dbReference type="EMBL" id="JAZGQO010000001">
    <property type="protein sequence ID" value="KAK6194914.1"/>
    <property type="molecule type" value="Genomic_DNA"/>
</dbReference>
<comment type="caution">
    <text evidence="2">The sequence shown here is derived from an EMBL/GenBank/DDBJ whole genome shotgun (WGS) entry which is preliminary data.</text>
</comment>
<organism evidence="2 3">
    <name type="scientific">Patella caerulea</name>
    <name type="common">Rayed Mediterranean limpet</name>
    <dbReference type="NCBI Taxonomy" id="87958"/>
    <lineage>
        <taxon>Eukaryota</taxon>
        <taxon>Metazoa</taxon>
        <taxon>Spiralia</taxon>
        <taxon>Lophotrochozoa</taxon>
        <taxon>Mollusca</taxon>
        <taxon>Gastropoda</taxon>
        <taxon>Patellogastropoda</taxon>
        <taxon>Patelloidea</taxon>
        <taxon>Patellidae</taxon>
        <taxon>Patella</taxon>
    </lineage>
</organism>
<proteinExistence type="predicted"/>
<evidence type="ECO:0000313" key="2">
    <source>
        <dbReference type="EMBL" id="KAK6194914.1"/>
    </source>
</evidence>
<keyword evidence="3" id="KW-1185">Reference proteome</keyword>
<keyword evidence="1" id="KW-0472">Membrane</keyword>
<protein>
    <submittedName>
        <fullName evidence="2">Uncharacterized protein</fullName>
    </submittedName>
</protein>
<dbReference type="AlphaFoldDB" id="A0AAN8KC87"/>
<reference evidence="2 3" key="1">
    <citation type="submission" date="2024-01" db="EMBL/GenBank/DDBJ databases">
        <title>The genome of the rayed Mediterranean limpet Patella caerulea (Linnaeus, 1758).</title>
        <authorList>
            <person name="Anh-Thu Weber A."/>
            <person name="Halstead-Nussloch G."/>
        </authorList>
    </citation>
    <scope>NUCLEOTIDE SEQUENCE [LARGE SCALE GENOMIC DNA]</scope>
    <source>
        <strain evidence="2">AATW-2023a</strain>
        <tissue evidence="2">Whole specimen</tissue>
    </source>
</reference>
<evidence type="ECO:0000313" key="3">
    <source>
        <dbReference type="Proteomes" id="UP001347796"/>
    </source>
</evidence>
<sequence>MLTEAELGITVAAVIVGILAIVMAIVYLYRTGQFQKFLCWRRKTLSSRPTQSNMGRSHDPEVNGGAVAVSQSISFAEVALEEPATDTYCYDEVYCNSEFQDRKTKLSIKQLYSITSDYSSLVEDDDDETPDLVFK</sequence>